<feature type="domain" description="Chondroitin proteoglycan 4" evidence="1">
    <location>
        <begin position="176"/>
        <end position="267"/>
    </location>
</feature>
<evidence type="ECO:0000313" key="2">
    <source>
        <dbReference type="WBParaSite" id="maker-PairedContig_3972-snap-gene-0.2-mRNA-1"/>
    </source>
</evidence>
<evidence type="ECO:0000259" key="1">
    <source>
        <dbReference type="Pfam" id="PF15481"/>
    </source>
</evidence>
<evidence type="ECO:0000313" key="3">
    <source>
        <dbReference type="WBParaSite" id="maker-PairedContig_5230-snap-gene-0.2-mRNA-1"/>
    </source>
</evidence>
<sequence length="468" mass="53299">MPKSINGEYSHSSMIISFQFFIQISFEIDKFRYVIILLDVRDRSNLTPKVIDMPRSLNLNSSVYEFGSAHNKSNGSDGFGGSYSFNKINTENRNRKFRNIYLLPADKTLSLVVVAIFDMKGLHLDDISSQREDSKTMTTIGKQSKDRLNQQMEQLKRSLNITTSAPKSIISQIVRCLRCTKPVFLAIRAALVSGNHFERFVNVCKLRGVLQCTSHVPGKCSKETGIESLLNSFRYFCIDQFLAYKYIFECLDLHSAAVLRECQQKCQATRQVLGWFLYSYIHSTLPFSVPESDVPAKINVKYFNKISGDACSALSCYMQCLREKYNRRCSDIGGNMFLEVLFRPLVSLHKSWAYSPIATSMMLIMPQTCNFLTNLNQLNDYRLDGKTIAKIDNAFPKSAVNQYANHLQGSNSSAILWMPLLKNIPSPLDHKEFSSNPMEVSTPTIHIEEIEEAIEELKAIDKLQRLKL</sequence>
<accession>A0A1I8EU38</accession>
<dbReference type="WBParaSite" id="maker-PairedContig_5230-snap-gene-0.2-mRNA-1">
    <property type="protein sequence ID" value="maker-PairedContig_5230-snap-gene-0.2-mRNA-1"/>
    <property type="gene ID" value="maker-PairedContig_5230-snap-gene-0.2"/>
</dbReference>
<name>A0A1I8EU38_WUCBA</name>
<organism evidence="3">
    <name type="scientific">Wuchereria bancrofti</name>
    <dbReference type="NCBI Taxonomy" id="6293"/>
    <lineage>
        <taxon>Eukaryota</taxon>
        <taxon>Metazoa</taxon>
        <taxon>Ecdysozoa</taxon>
        <taxon>Nematoda</taxon>
        <taxon>Chromadorea</taxon>
        <taxon>Rhabditida</taxon>
        <taxon>Spirurina</taxon>
        <taxon>Spiruromorpha</taxon>
        <taxon>Filarioidea</taxon>
        <taxon>Onchocercidae</taxon>
        <taxon>Wuchereria</taxon>
    </lineage>
</organism>
<dbReference type="STRING" id="6293.A0A1I8EU38"/>
<dbReference type="InterPro" id="IPR029153">
    <property type="entry name" value="CPG4"/>
</dbReference>
<dbReference type="WBParaSite" id="maker-PairedContig_3972-snap-gene-0.2-mRNA-1">
    <property type="protein sequence ID" value="maker-PairedContig_3972-snap-gene-0.2-mRNA-1"/>
    <property type="gene ID" value="maker-PairedContig_3972-snap-gene-0.2"/>
</dbReference>
<dbReference type="PANTHER" id="PTHR37442:SF2">
    <property type="entry name" value="CHONDROITIN PROTEOGLYCAN 4"/>
    <property type="match status" value="1"/>
</dbReference>
<reference evidence="2 3" key="1">
    <citation type="submission" date="2016-11" db="UniProtKB">
        <authorList>
            <consortium name="WormBaseParasite"/>
        </authorList>
    </citation>
    <scope>IDENTIFICATION</scope>
    <source>
        <strain evidence="2 3">pt0022</strain>
    </source>
</reference>
<dbReference type="AlphaFoldDB" id="A0A1I8EU38"/>
<dbReference type="PANTHER" id="PTHR37442">
    <property type="entry name" value="F18A1.7 PROTEIN-RELATED"/>
    <property type="match status" value="1"/>
</dbReference>
<dbReference type="InterPro" id="IPR053123">
    <property type="entry name" value="CPG4-like"/>
</dbReference>
<dbReference type="Pfam" id="PF15481">
    <property type="entry name" value="CPG4"/>
    <property type="match status" value="1"/>
</dbReference>
<proteinExistence type="predicted"/>
<protein>
    <submittedName>
        <fullName evidence="2 3">CPG4 domain-containing protein</fullName>
    </submittedName>
</protein>